<dbReference type="PROSITE" id="PS50109">
    <property type="entry name" value="HIS_KIN"/>
    <property type="match status" value="1"/>
</dbReference>
<dbReference type="SMART" id="SM00387">
    <property type="entry name" value="HATPase_c"/>
    <property type="match status" value="1"/>
</dbReference>
<dbReference type="InterPro" id="IPR005467">
    <property type="entry name" value="His_kinase_dom"/>
</dbReference>
<dbReference type="PROSITE" id="PS50110">
    <property type="entry name" value="RESPONSE_REGULATORY"/>
    <property type="match status" value="1"/>
</dbReference>
<keyword evidence="1" id="KW-0597">Phosphoprotein</keyword>
<organism evidence="4">
    <name type="scientific">bioreactor metagenome</name>
    <dbReference type="NCBI Taxonomy" id="1076179"/>
    <lineage>
        <taxon>unclassified sequences</taxon>
        <taxon>metagenomes</taxon>
        <taxon>ecological metagenomes</taxon>
    </lineage>
</organism>
<dbReference type="InterPro" id="IPR036890">
    <property type="entry name" value="HATPase_C_sf"/>
</dbReference>
<dbReference type="PANTHER" id="PTHR45339">
    <property type="entry name" value="HYBRID SIGNAL TRANSDUCTION HISTIDINE KINASE J"/>
    <property type="match status" value="1"/>
</dbReference>
<dbReference type="AlphaFoldDB" id="A0A645EDV7"/>
<dbReference type="Gene3D" id="3.30.565.10">
    <property type="entry name" value="Histidine kinase-like ATPase, C-terminal domain"/>
    <property type="match status" value="1"/>
</dbReference>
<reference evidence="4" key="1">
    <citation type="submission" date="2019-08" db="EMBL/GenBank/DDBJ databases">
        <authorList>
            <person name="Kucharzyk K."/>
            <person name="Murdoch R.W."/>
            <person name="Higgins S."/>
            <person name="Loffler F."/>
        </authorList>
    </citation>
    <scope>NUCLEOTIDE SEQUENCE</scope>
</reference>
<dbReference type="PANTHER" id="PTHR45339:SF5">
    <property type="entry name" value="HISTIDINE KINASE"/>
    <property type="match status" value="1"/>
</dbReference>
<evidence type="ECO:0000259" key="3">
    <source>
        <dbReference type="PROSITE" id="PS50110"/>
    </source>
</evidence>
<dbReference type="GO" id="GO:0000160">
    <property type="term" value="P:phosphorelay signal transduction system"/>
    <property type="evidence" value="ECO:0007669"/>
    <property type="project" value="InterPro"/>
</dbReference>
<sequence length="318" mass="34115">MLDLSKIETGKFALEAAPINVAQLLANIASMLQGKLAEKGLHLTTRLPDQLPTVLGDQVRLQQALLNYVANAIKFTEHGDIGIDVELIELSEASARLRFTVSDTGIGIAEQDQPRLFQAFEQADNSATRRYGGTGLGLAITRKLAEMMGGTTGVESQPGAGSRFWMTVCLPRAANASPAWPTDDETLMPRFAAQRILLVEDEPVNREIALQMLEDSGLRIDLAEDGEAALAAVAANDYALLLMDVQMPKMNGLDATRAIRALGAKGTMPIVAMTANAFVEDREQCLAAGMDDFIAKPVVPKTLFAKLHQWLGQGGASA</sequence>
<dbReference type="InterPro" id="IPR001789">
    <property type="entry name" value="Sig_transdc_resp-reg_receiver"/>
</dbReference>
<name>A0A645EDV7_9ZZZZ</name>
<dbReference type="CDD" id="cd16922">
    <property type="entry name" value="HATPase_EvgS-ArcB-TorS-like"/>
    <property type="match status" value="1"/>
</dbReference>
<dbReference type="InterPro" id="IPR004358">
    <property type="entry name" value="Sig_transdc_His_kin-like_C"/>
</dbReference>
<evidence type="ECO:0000259" key="2">
    <source>
        <dbReference type="PROSITE" id="PS50109"/>
    </source>
</evidence>
<dbReference type="PRINTS" id="PR00344">
    <property type="entry name" value="BCTRLSENSOR"/>
</dbReference>
<protein>
    <submittedName>
        <fullName evidence="4">Sensory/regulatory protein RpfC</fullName>
        <ecNumber evidence="4">2.7.13.3</ecNumber>
    </submittedName>
</protein>
<comment type="caution">
    <text evidence="4">The sequence shown here is derived from an EMBL/GenBank/DDBJ whole genome shotgun (WGS) entry which is preliminary data.</text>
</comment>
<evidence type="ECO:0000313" key="4">
    <source>
        <dbReference type="EMBL" id="MPM98782.1"/>
    </source>
</evidence>
<dbReference type="InterPro" id="IPR003594">
    <property type="entry name" value="HATPase_dom"/>
</dbReference>
<keyword evidence="4" id="KW-0808">Transferase</keyword>
<dbReference type="SUPFAM" id="SSF55874">
    <property type="entry name" value="ATPase domain of HSP90 chaperone/DNA topoisomerase II/histidine kinase"/>
    <property type="match status" value="1"/>
</dbReference>
<feature type="domain" description="Response regulatory" evidence="3">
    <location>
        <begin position="195"/>
        <end position="311"/>
    </location>
</feature>
<dbReference type="SUPFAM" id="SSF52172">
    <property type="entry name" value="CheY-like"/>
    <property type="match status" value="1"/>
</dbReference>
<dbReference type="Pfam" id="PF02518">
    <property type="entry name" value="HATPase_c"/>
    <property type="match status" value="1"/>
</dbReference>
<proteinExistence type="predicted"/>
<dbReference type="CDD" id="cd17546">
    <property type="entry name" value="REC_hyHK_CKI1_RcsC-like"/>
    <property type="match status" value="1"/>
</dbReference>
<dbReference type="Pfam" id="PF00072">
    <property type="entry name" value="Response_reg"/>
    <property type="match status" value="1"/>
</dbReference>
<dbReference type="EMBL" id="VSSQ01044918">
    <property type="protein sequence ID" value="MPM98782.1"/>
    <property type="molecule type" value="Genomic_DNA"/>
</dbReference>
<dbReference type="SMART" id="SM00448">
    <property type="entry name" value="REC"/>
    <property type="match status" value="1"/>
</dbReference>
<dbReference type="GO" id="GO:0004673">
    <property type="term" value="F:protein histidine kinase activity"/>
    <property type="evidence" value="ECO:0007669"/>
    <property type="project" value="UniProtKB-EC"/>
</dbReference>
<dbReference type="InterPro" id="IPR011006">
    <property type="entry name" value="CheY-like_superfamily"/>
</dbReference>
<feature type="domain" description="Histidine kinase" evidence="2">
    <location>
        <begin position="1"/>
        <end position="172"/>
    </location>
</feature>
<dbReference type="EC" id="2.7.13.3" evidence="4"/>
<gene>
    <name evidence="4" type="primary">rpfC_5</name>
    <name evidence="4" type="ORF">SDC9_145972</name>
</gene>
<evidence type="ECO:0000256" key="1">
    <source>
        <dbReference type="ARBA" id="ARBA00022553"/>
    </source>
</evidence>
<dbReference type="Gene3D" id="3.40.50.2300">
    <property type="match status" value="1"/>
</dbReference>
<accession>A0A645EDV7</accession>
<dbReference type="FunFam" id="3.30.565.10:FF:000010">
    <property type="entry name" value="Sensor histidine kinase RcsC"/>
    <property type="match status" value="1"/>
</dbReference>